<evidence type="ECO:0000256" key="3">
    <source>
        <dbReference type="ARBA" id="ARBA00022603"/>
    </source>
</evidence>
<dbReference type="GO" id="GO:0008176">
    <property type="term" value="F:tRNA (guanine(46)-N7)-methyltransferase activity"/>
    <property type="evidence" value="ECO:0007669"/>
    <property type="project" value="UniProtKB-EC"/>
</dbReference>
<dbReference type="SUPFAM" id="SSF53335">
    <property type="entry name" value="S-adenosyl-L-methionine-dependent methyltransferases"/>
    <property type="match status" value="1"/>
</dbReference>
<evidence type="ECO:0000313" key="9">
    <source>
        <dbReference type="EMBL" id="CEM49056.1"/>
    </source>
</evidence>
<keyword evidence="4" id="KW-0808">Transferase</keyword>
<dbReference type="Pfam" id="PF02390">
    <property type="entry name" value="Methyltransf_4"/>
    <property type="match status" value="1"/>
</dbReference>
<dbReference type="PANTHER" id="PTHR23417">
    <property type="entry name" value="3-DEOXY-D-MANNO-OCTULOSONIC-ACID TRANSFERASE/TRNA GUANINE-N 7 - -METHYLTRANSFERASE"/>
    <property type="match status" value="1"/>
</dbReference>
<feature type="chain" id="PRO_5005192068" description="tRNA (guanine(46)-N(7))-methyltransferase" evidence="8">
    <location>
        <begin position="19"/>
        <end position="350"/>
    </location>
</feature>
<keyword evidence="3" id="KW-0489">Methyltransferase</keyword>
<protein>
    <recommendedName>
        <fullName evidence="2">tRNA (guanine(46)-N(7))-methyltransferase</fullName>
        <ecNumber evidence="2">2.1.1.33</ecNumber>
    </recommendedName>
</protein>
<dbReference type="InterPro" id="IPR029063">
    <property type="entry name" value="SAM-dependent_MTases_sf"/>
</dbReference>
<organism evidence="9">
    <name type="scientific">Chromera velia CCMP2878</name>
    <dbReference type="NCBI Taxonomy" id="1169474"/>
    <lineage>
        <taxon>Eukaryota</taxon>
        <taxon>Sar</taxon>
        <taxon>Alveolata</taxon>
        <taxon>Colpodellida</taxon>
        <taxon>Chromeraceae</taxon>
        <taxon>Chromera</taxon>
    </lineage>
</organism>
<keyword evidence="5" id="KW-0949">S-adenosyl-L-methionine</keyword>
<dbReference type="PROSITE" id="PS51625">
    <property type="entry name" value="SAM_MT_TRMB"/>
    <property type="match status" value="1"/>
</dbReference>
<feature type="region of interest" description="Disordered" evidence="7">
    <location>
        <begin position="317"/>
        <end position="350"/>
    </location>
</feature>
<comment type="catalytic activity">
    <reaction evidence="1">
        <text>guanosine(46) in tRNA + S-adenosyl-L-methionine = N(7)-methylguanosine(46) in tRNA + S-adenosyl-L-homocysteine</text>
        <dbReference type="Rhea" id="RHEA:42708"/>
        <dbReference type="Rhea" id="RHEA-COMP:10188"/>
        <dbReference type="Rhea" id="RHEA-COMP:10189"/>
        <dbReference type="ChEBI" id="CHEBI:57856"/>
        <dbReference type="ChEBI" id="CHEBI:59789"/>
        <dbReference type="ChEBI" id="CHEBI:74269"/>
        <dbReference type="ChEBI" id="CHEBI:74480"/>
        <dbReference type="EC" id="2.1.1.33"/>
    </reaction>
</comment>
<feature type="compositionally biased region" description="Basic and acidic residues" evidence="7">
    <location>
        <begin position="317"/>
        <end position="344"/>
    </location>
</feature>
<keyword evidence="8" id="KW-0732">Signal</keyword>
<name>A0A0G4HX35_9ALVE</name>
<dbReference type="VEuPathDB" id="CryptoDB:Cvel_9179"/>
<feature type="signal peptide" evidence="8">
    <location>
        <begin position="1"/>
        <end position="18"/>
    </location>
</feature>
<dbReference type="CDD" id="cd02440">
    <property type="entry name" value="AdoMet_MTases"/>
    <property type="match status" value="1"/>
</dbReference>
<evidence type="ECO:0000256" key="4">
    <source>
        <dbReference type="ARBA" id="ARBA00022679"/>
    </source>
</evidence>
<proteinExistence type="predicted"/>
<evidence type="ECO:0000256" key="7">
    <source>
        <dbReference type="SAM" id="MobiDB-lite"/>
    </source>
</evidence>
<evidence type="ECO:0000256" key="1">
    <source>
        <dbReference type="ARBA" id="ARBA00000142"/>
    </source>
</evidence>
<reference evidence="9" key="1">
    <citation type="submission" date="2014-11" db="EMBL/GenBank/DDBJ databases">
        <authorList>
            <person name="Otto D Thomas"/>
            <person name="Naeem Raeece"/>
        </authorList>
    </citation>
    <scope>NUCLEOTIDE SEQUENCE</scope>
</reference>
<accession>A0A0G4HX35</accession>
<keyword evidence="6" id="KW-0819">tRNA processing</keyword>
<sequence>MICHGISLLFCLHVGTVASTAFAAVSSRLRGRRLPCVHRRAKPASLVEEAQQPVVKTRNFRPLKDKYGEKANIPRKPREHANPLAALHLSPIDLPEDWVSQVFANASQPVILDVGCAFGGWALQMAQKEPGVNFLGIELRGPPVEKALDRKDASGLTNLAYLKVNTLVDFDSILRDLSSDGCGVTYVTVQFPDPHFKKSHKKRRVVNRSFVGSCAVHLKEGAHVFLQSDILEVAEDMREHFRSAGPLFRDSRASVEDWMEGEANPFGVPTERERGRIENEEPIYRCVFERTSEPFRETWTEEEEDVMEFRLKRLKAKRETKGGEKAAARKEDNKWQTKQERTTESDLGNL</sequence>
<dbReference type="AlphaFoldDB" id="A0A0G4HX35"/>
<dbReference type="PhylomeDB" id="A0A0G4HX35"/>
<dbReference type="NCBIfam" id="TIGR00091">
    <property type="entry name" value="tRNA (guanosine(46)-N7)-methyltransferase TrmB"/>
    <property type="match status" value="1"/>
</dbReference>
<evidence type="ECO:0000256" key="5">
    <source>
        <dbReference type="ARBA" id="ARBA00022691"/>
    </source>
</evidence>
<dbReference type="EMBL" id="CDMZ01004222">
    <property type="protein sequence ID" value="CEM49056.1"/>
    <property type="molecule type" value="Genomic_DNA"/>
</dbReference>
<dbReference type="EC" id="2.1.1.33" evidence="2"/>
<dbReference type="Gene3D" id="3.40.50.150">
    <property type="entry name" value="Vaccinia Virus protein VP39"/>
    <property type="match status" value="1"/>
</dbReference>
<evidence type="ECO:0000256" key="6">
    <source>
        <dbReference type="ARBA" id="ARBA00022694"/>
    </source>
</evidence>
<gene>
    <name evidence="9" type="ORF">Cvel_9179</name>
</gene>
<evidence type="ECO:0000256" key="2">
    <source>
        <dbReference type="ARBA" id="ARBA00011977"/>
    </source>
</evidence>
<dbReference type="InterPro" id="IPR003358">
    <property type="entry name" value="tRNA_(Gua-N-7)_MeTrfase_Trmb"/>
</dbReference>
<evidence type="ECO:0000256" key="8">
    <source>
        <dbReference type="SAM" id="SignalP"/>
    </source>
</evidence>
<dbReference type="GO" id="GO:0043527">
    <property type="term" value="C:tRNA methyltransferase complex"/>
    <property type="evidence" value="ECO:0007669"/>
    <property type="project" value="TreeGrafter"/>
</dbReference>
<dbReference type="PANTHER" id="PTHR23417:SF21">
    <property type="entry name" value="TRNA (GUANINE-N(7)-)-METHYLTRANSFERASE"/>
    <property type="match status" value="1"/>
</dbReference>